<organism evidence="2 3">
    <name type="scientific">Elysia crispata</name>
    <name type="common">lettuce slug</name>
    <dbReference type="NCBI Taxonomy" id="231223"/>
    <lineage>
        <taxon>Eukaryota</taxon>
        <taxon>Metazoa</taxon>
        <taxon>Spiralia</taxon>
        <taxon>Lophotrochozoa</taxon>
        <taxon>Mollusca</taxon>
        <taxon>Gastropoda</taxon>
        <taxon>Heterobranchia</taxon>
        <taxon>Euthyneura</taxon>
        <taxon>Panpulmonata</taxon>
        <taxon>Sacoglossa</taxon>
        <taxon>Placobranchoidea</taxon>
        <taxon>Plakobranchidae</taxon>
        <taxon>Elysia</taxon>
    </lineage>
</organism>
<evidence type="ECO:0000256" key="1">
    <source>
        <dbReference type="SAM" id="MobiDB-lite"/>
    </source>
</evidence>
<dbReference type="EMBL" id="JAWDGP010003009">
    <property type="protein sequence ID" value="KAK3778140.1"/>
    <property type="molecule type" value="Genomic_DNA"/>
</dbReference>
<gene>
    <name evidence="2" type="ORF">RRG08_052287</name>
</gene>
<comment type="caution">
    <text evidence="2">The sequence shown here is derived from an EMBL/GenBank/DDBJ whole genome shotgun (WGS) entry which is preliminary data.</text>
</comment>
<dbReference type="Proteomes" id="UP001283361">
    <property type="component" value="Unassembled WGS sequence"/>
</dbReference>
<evidence type="ECO:0000313" key="3">
    <source>
        <dbReference type="Proteomes" id="UP001283361"/>
    </source>
</evidence>
<evidence type="ECO:0000313" key="2">
    <source>
        <dbReference type="EMBL" id="KAK3778140.1"/>
    </source>
</evidence>
<feature type="compositionally biased region" description="Polar residues" evidence="1">
    <location>
        <begin position="8"/>
        <end position="18"/>
    </location>
</feature>
<keyword evidence="3" id="KW-1185">Reference proteome</keyword>
<sequence>MGAGVTQGGTLVPSSVMSHSFGPNRITTNQLLFTLPEQFVKPGHVLSKLRPETTCTHLESRPMCAEKHDACSYF</sequence>
<proteinExistence type="predicted"/>
<name>A0AAE1DQ54_9GAST</name>
<dbReference type="AlphaFoldDB" id="A0AAE1DQ54"/>
<accession>A0AAE1DQ54</accession>
<reference evidence="2" key="1">
    <citation type="journal article" date="2023" name="G3 (Bethesda)">
        <title>A reference genome for the long-term kleptoplast-retaining sea slug Elysia crispata morphotype clarki.</title>
        <authorList>
            <person name="Eastman K.E."/>
            <person name="Pendleton A.L."/>
            <person name="Shaikh M.A."/>
            <person name="Suttiyut T."/>
            <person name="Ogas R."/>
            <person name="Tomko P."/>
            <person name="Gavelis G."/>
            <person name="Widhalm J.R."/>
            <person name="Wisecaver J.H."/>
        </authorList>
    </citation>
    <scope>NUCLEOTIDE SEQUENCE</scope>
    <source>
        <strain evidence="2">ECLA1</strain>
    </source>
</reference>
<protein>
    <submittedName>
        <fullName evidence="2">Uncharacterized protein</fullName>
    </submittedName>
</protein>
<feature type="region of interest" description="Disordered" evidence="1">
    <location>
        <begin position="1"/>
        <end position="22"/>
    </location>
</feature>